<dbReference type="Pfam" id="PF13550">
    <property type="entry name" value="Phage-tail_3"/>
    <property type="match status" value="1"/>
</dbReference>
<keyword evidence="4" id="KW-0378">Hydrolase</keyword>
<proteinExistence type="predicted"/>
<accession>A0A931FM25</accession>
<dbReference type="Pfam" id="PF13547">
    <property type="entry name" value="GTA_TIM"/>
    <property type="match status" value="1"/>
</dbReference>
<feature type="domain" description="Rcc01698-like C-terminal" evidence="3">
    <location>
        <begin position="1035"/>
        <end position="1133"/>
    </location>
</feature>
<evidence type="ECO:0000313" key="5">
    <source>
        <dbReference type="Proteomes" id="UP000599312"/>
    </source>
</evidence>
<gene>
    <name evidence="4" type="ORF">I2H38_01620</name>
</gene>
<dbReference type="EMBL" id="JADQDO010000001">
    <property type="protein sequence ID" value="MBF9232070.1"/>
    <property type="molecule type" value="Genomic_DNA"/>
</dbReference>
<name>A0A931FM25_9HYPH</name>
<dbReference type="InterPro" id="IPR025195">
    <property type="entry name" value="GTA_TIM_dom"/>
</dbReference>
<dbReference type="InterPro" id="IPR032876">
    <property type="entry name" value="J_dom"/>
</dbReference>
<evidence type="ECO:0000259" key="3">
    <source>
        <dbReference type="Pfam" id="PF23666"/>
    </source>
</evidence>
<dbReference type="GO" id="GO:0016787">
    <property type="term" value="F:hydrolase activity"/>
    <property type="evidence" value="ECO:0007669"/>
    <property type="project" value="UniProtKB-KW"/>
</dbReference>
<dbReference type="RefSeq" id="WP_196270052.1">
    <property type="nucleotide sequence ID" value="NZ_JADQDO010000001.1"/>
</dbReference>
<dbReference type="Proteomes" id="UP000599312">
    <property type="component" value="Unassembled WGS sequence"/>
</dbReference>
<keyword evidence="5" id="KW-1185">Reference proteome</keyword>
<feature type="domain" description="GTA TIM-barrel-like" evidence="1">
    <location>
        <begin position="424"/>
        <end position="725"/>
    </location>
</feature>
<dbReference type="InterPro" id="IPR017853">
    <property type="entry name" value="GH"/>
</dbReference>
<dbReference type="CDD" id="cd19607">
    <property type="entry name" value="GTA_TIM-barrel-like"/>
    <property type="match status" value="1"/>
</dbReference>
<sequence>MATLVLQTVGSVVGGMIGGPVGAMAGRALGGLAGAAIDNALLSGGSDGPKIVEGPRLKEIDGLTSTEGTPIPRVYGRARIGGQLIWSTRLLEAANTKTERSGSQGGKGAGGGGGQKTVTTTYSYYANLAVGLCEGPIAFIRRVWADGREIDVNAITMRVHRGFETQPADPLIVAKEGAVNAPAYRGLAYVVFERLPLSDFGNRVPQFAFEIVRPVDGLNRMVRAVCLIPGASEFGYHTLPVTQVLGLGKTIPENRHQLQRATDVAASLDALQAVCPNLRRVSLVVSWFGDDLRAGNCRIEPRVDVKKKTTDGATWSVAGITRDKAKAVSLANGSPAYGGSPSDDCVIRLIKDLKARGLEVVLYPFVMMDVASGNSLPNPYGGTGQAPYPWRGRITCHPAPGQSGSPDGTATAGTQVTQWFTGTWGLKRQILHYANLAVEAGGVDAILIGSELVGITRVRSASGTYPATGQLVQLAADVRAIVGSKTKLVYAADWTEYGAHVRDGGNEVRFPLDALFANAEIDAVGIDYYPPISDWRDGPNHADLTLARSIYDVDYLRERLGAGEAFDWYYANASNRAAQTRTAITDGAYNKPWVFRAKDLVSWWSSAHVERVGGVEVRTTAWKAQSKPIWLTEIGVPAVDKGPNGPNVFPDPKSSESAYPPFSRALRDDLIQARTLEAILSRFDPALSGFSAAYNPVSSSYVGRMVDPENVFVWAWDARPFPDFPDFDTVWADGANWETGHWITGRIEGASLDRLIAAILKDFGLDSSGPFPIDGFLDGYVIDRPMSARGALESLMRLFGIDAVASGGKISWRGRGGRAVTALAKEDLILGEKQPSLKLARAQETELPQQVEIGFTDGETEYRRAAVASRRLAGVSRREARADSAIITRRAEAQRLADTWLQDLWAGRDSAEFELSPRRVELEPGDVISIPTDAGPKLHRVMRVADGLTRKVTARAVEPAVFEAPGSSIARTPRRPPPVPGKPEVVILDLPASSGDPAALQYIAVAADPWPSAVTVWRSGNGASFTPHQYLDLPALIGRTKSVLSPGPLWRWDPQATLDIEISSGALSSIDDEAALAGDNLFAVQGGDGRWEILSAARAEMTGESNYRLSRMIRGLAGSEAEAARTVQEGALIVRLDEAVVPLTNDLKDLGQTWRYRIGPAGRDHADPAVVEIASTVGREALKPLSPLSVVARREASGIRLAWLRRTRRGGDAWEAVDVPLGEEIERYEIDILKDGAVRRSLASTQSSLLYTTAEEIADFGGSQTTLILRIAQMSAVVGRGFEHTVTVTVL</sequence>
<reference evidence="4" key="1">
    <citation type="submission" date="2020-11" db="EMBL/GenBank/DDBJ databases">
        <authorList>
            <person name="Kim M.K."/>
        </authorList>
    </citation>
    <scope>NUCLEOTIDE SEQUENCE</scope>
    <source>
        <strain evidence="4">BT350</strain>
    </source>
</reference>
<evidence type="ECO:0000259" key="2">
    <source>
        <dbReference type="Pfam" id="PF13550"/>
    </source>
</evidence>
<comment type="caution">
    <text evidence="4">The sequence shown here is derived from an EMBL/GenBank/DDBJ whole genome shotgun (WGS) entry which is preliminary data.</text>
</comment>
<evidence type="ECO:0000313" key="4">
    <source>
        <dbReference type="EMBL" id="MBF9232070.1"/>
    </source>
</evidence>
<dbReference type="InterPro" id="IPR056490">
    <property type="entry name" value="Rcc01698_C"/>
</dbReference>
<feature type="domain" description="Tip attachment protein J" evidence="2">
    <location>
        <begin position="783"/>
        <end position="944"/>
    </location>
</feature>
<protein>
    <submittedName>
        <fullName evidence="4">Glycoside hydrolase/phage tail family protein</fullName>
    </submittedName>
</protein>
<evidence type="ECO:0000259" key="1">
    <source>
        <dbReference type="Pfam" id="PF13547"/>
    </source>
</evidence>
<dbReference type="Gene3D" id="3.20.20.80">
    <property type="entry name" value="Glycosidases"/>
    <property type="match status" value="1"/>
</dbReference>
<dbReference type="Pfam" id="PF23666">
    <property type="entry name" value="Rcc01698_C"/>
    <property type="match status" value="1"/>
</dbReference>
<organism evidence="4 5">
    <name type="scientific">Microvirga alba</name>
    <dbReference type="NCBI Taxonomy" id="2791025"/>
    <lineage>
        <taxon>Bacteria</taxon>
        <taxon>Pseudomonadati</taxon>
        <taxon>Pseudomonadota</taxon>
        <taxon>Alphaproteobacteria</taxon>
        <taxon>Hyphomicrobiales</taxon>
        <taxon>Methylobacteriaceae</taxon>
        <taxon>Microvirga</taxon>
    </lineage>
</organism>
<dbReference type="SUPFAM" id="SSF51445">
    <property type="entry name" value="(Trans)glycosidases"/>
    <property type="match status" value="1"/>
</dbReference>